<dbReference type="Gene3D" id="3.10.450.50">
    <property type="match status" value="1"/>
</dbReference>
<dbReference type="InterPro" id="IPR032710">
    <property type="entry name" value="NTF2-like_dom_sf"/>
</dbReference>
<proteinExistence type="predicted"/>
<sequence>MEFQQKKDLIYHAYSAFNARDIDAILKVMHPDIKWSRAWEGDYAKGRDEVSAYWQRQWKEINPRVTPVAFHERENGLLEVEVDQLVKDLEGKVMFDGKVKHIYTIDNGLLCQMDIEQA</sequence>
<organism evidence="2 3">
    <name type="scientific">Mucilaginibacter litoreus</name>
    <dbReference type="NCBI Taxonomy" id="1048221"/>
    <lineage>
        <taxon>Bacteria</taxon>
        <taxon>Pseudomonadati</taxon>
        <taxon>Bacteroidota</taxon>
        <taxon>Sphingobacteriia</taxon>
        <taxon>Sphingobacteriales</taxon>
        <taxon>Sphingobacteriaceae</taxon>
        <taxon>Mucilaginibacter</taxon>
    </lineage>
</organism>
<evidence type="ECO:0000313" key="2">
    <source>
        <dbReference type="EMBL" id="MFD0795428.1"/>
    </source>
</evidence>
<name>A0ABW3AWV8_9SPHI</name>
<dbReference type="Pfam" id="PF12680">
    <property type="entry name" value="SnoaL_2"/>
    <property type="match status" value="1"/>
</dbReference>
<evidence type="ECO:0000313" key="3">
    <source>
        <dbReference type="Proteomes" id="UP001597010"/>
    </source>
</evidence>
<feature type="domain" description="SnoaL-like" evidence="1">
    <location>
        <begin position="13"/>
        <end position="111"/>
    </location>
</feature>
<dbReference type="InterPro" id="IPR037401">
    <property type="entry name" value="SnoaL-like"/>
</dbReference>
<protein>
    <submittedName>
        <fullName evidence="2">Nuclear transport factor 2 family protein</fullName>
    </submittedName>
</protein>
<reference evidence="3" key="1">
    <citation type="journal article" date="2019" name="Int. J. Syst. Evol. Microbiol.">
        <title>The Global Catalogue of Microorganisms (GCM) 10K type strain sequencing project: providing services to taxonomists for standard genome sequencing and annotation.</title>
        <authorList>
            <consortium name="The Broad Institute Genomics Platform"/>
            <consortium name="The Broad Institute Genome Sequencing Center for Infectious Disease"/>
            <person name="Wu L."/>
            <person name="Ma J."/>
        </authorList>
    </citation>
    <scope>NUCLEOTIDE SEQUENCE [LARGE SCALE GENOMIC DNA]</scope>
    <source>
        <strain evidence="3">CCUG 61484</strain>
    </source>
</reference>
<gene>
    <name evidence="2" type="ORF">ACFQZX_17530</name>
</gene>
<dbReference type="RefSeq" id="WP_377117818.1">
    <property type="nucleotide sequence ID" value="NZ_JBHTHZ010000014.1"/>
</dbReference>
<comment type="caution">
    <text evidence="2">The sequence shown here is derived from an EMBL/GenBank/DDBJ whole genome shotgun (WGS) entry which is preliminary data.</text>
</comment>
<dbReference type="EMBL" id="JBHTHZ010000014">
    <property type="protein sequence ID" value="MFD0795428.1"/>
    <property type="molecule type" value="Genomic_DNA"/>
</dbReference>
<accession>A0ABW3AWV8</accession>
<dbReference type="SUPFAM" id="SSF54427">
    <property type="entry name" value="NTF2-like"/>
    <property type="match status" value="1"/>
</dbReference>
<keyword evidence="3" id="KW-1185">Reference proteome</keyword>
<dbReference type="Proteomes" id="UP001597010">
    <property type="component" value="Unassembled WGS sequence"/>
</dbReference>
<evidence type="ECO:0000259" key="1">
    <source>
        <dbReference type="Pfam" id="PF12680"/>
    </source>
</evidence>